<organism evidence="1 2">
    <name type="scientific">Flavihumibacter petaseus NBRC 106054</name>
    <dbReference type="NCBI Taxonomy" id="1220578"/>
    <lineage>
        <taxon>Bacteria</taxon>
        <taxon>Pseudomonadati</taxon>
        <taxon>Bacteroidota</taxon>
        <taxon>Chitinophagia</taxon>
        <taxon>Chitinophagales</taxon>
        <taxon>Chitinophagaceae</taxon>
        <taxon>Flavihumibacter</taxon>
    </lineage>
</organism>
<evidence type="ECO:0000313" key="1">
    <source>
        <dbReference type="EMBL" id="GAO45733.1"/>
    </source>
</evidence>
<keyword evidence="2" id="KW-1185">Reference proteome</keyword>
<dbReference type="AlphaFoldDB" id="A0A0E9N7F4"/>
<accession>A0A0E9N7F4</accession>
<comment type="caution">
    <text evidence="1">The sequence shown here is derived from an EMBL/GenBank/DDBJ whole genome shotgun (WGS) entry which is preliminary data.</text>
</comment>
<sequence>MSECNSTCLTCNFTQRGEWHLEPGNDQYGHCRNSYLHLYAGSRRVCGSGKRRHHHLFQCNTGIHCNRTALSEQSGTNTACFIQQRHQWYLEPGDDQHNSCWNHYLHLYSGCSKLQCADDNRHHDHRSGNTNL</sequence>
<reference evidence="1 2" key="1">
    <citation type="submission" date="2015-04" db="EMBL/GenBank/DDBJ databases">
        <title>Whole genome shotgun sequence of Flavihumibacter petaseus NBRC 106054.</title>
        <authorList>
            <person name="Miyazawa S."/>
            <person name="Hosoyama A."/>
            <person name="Hashimoto M."/>
            <person name="Noguchi M."/>
            <person name="Tsuchikane K."/>
            <person name="Ohji S."/>
            <person name="Yamazoe A."/>
            <person name="Ichikawa N."/>
            <person name="Kimura A."/>
            <person name="Fujita N."/>
        </authorList>
    </citation>
    <scope>NUCLEOTIDE SEQUENCE [LARGE SCALE GENOMIC DNA]</scope>
    <source>
        <strain evidence="1 2">NBRC 106054</strain>
    </source>
</reference>
<dbReference type="EMBL" id="BBWV01000011">
    <property type="protein sequence ID" value="GAO45733.1"/>
    <property type="molecule type" value="Genomic_DNA"/>
</dbReference>
<proteinExistence type="predicted"/>
<name>A0A0E9N7F4_9BACT</name>
<protein>
    <submittedName>
        <fullName evidence="1">Uncharacterized protein</fullName>
    </submittedName>
</protein>
<evidence type="ECO:0000313" key="2">
    <source>
        <dbReference type="Proteomes" id="UP000033121"/>
    </source>
</evidence>
<dbReference type="Proteomes" id="UP000033121">
    <property type="component" value="Unassembled WGS sequence"/>
</dbReference>
<gene>
    <name evidence="1" type="ORF">FPE01S_11_00005</name>
</gene>